<feature type="chain" id="PRO_5042829399" description="Secreted protein" evidence="1">
    <location>
        <begin position="17"/>
        <end position="97"/>
    </location>
</feature>
<comment type="caution">
    <text evidence="2">The sequence shown here is derived from an EMBL/GenBank/DDBJ whole genome shotgun (WGS) entry which is preliminary data.</text>
</comment>
<name>A0AAP0K264_9MAGN</name>
<accession>A0AAP0K264</accession>
<evidence type="ECO:0000256" key="1">
    <source>
        <dbReference type="SAM" id="SignalP"/>
    </source>
</evidence>
<dbReference type="EMBL" id="JBBNAF010000005">
    <property type="protein sequence ID" value="KAK9143325.1"/>
    <property type="molecule type" value="Genomic_DNA"/>
</dbReference>
<reference evidence="2 3" key="1">
    <citation type="submission" date="2024-01" db="EMBL/GenBank/DDBJ databases">
        <title>Genome assemblies of Stephania.</title>
        <authorList>
            <person name="Yang L."/>
        </authorList>
    </citation>
    <scope>NUCLEOTIDE SEQUENCE [LARGE SCALE GENOMIC DNA]</scope>
    <source>
        <strain evidence="2">YNDBR</strain>
        <tissue evidence="2">Leaf</tissue>
    </source>
</reference>
<evidence type="ECO:0000313" key="3">
    <source>
        <dbReference type="Proteomes" id="UP001420932"/>
    </source>
</evidence>
<keyword evidence="3" id="KW-1185">Reference proteome</keyword>
<evidence type="ECO:0008006" key="4">
    <source>
        <dbReference type="Google" id="ProtNLM"/>
    </source>
</evidence>
<evidence type="ECO:0000313" key="2">
    <source>
        <dbReference type="EMBL" id="KAK9143325.1"/>
    </source>
</evidence>
<dbReference type="AlphaFoldDB" id="A0AAP0K264"/>
<dbReference type="Proteomes" id="UP001420932">
    <property type="component" value="Unassembled WGS sequence"/>
</dbReference>
<gene>
    <name evidence="2" type="ORF">Syun_012725</name>
</gene>
<proteinExistence type="predicted"/>
<feature type="signal peptide" evidence="1">
    <location>
        <begin position="1"/>
        <end position="16"/>
    </location>
</feature>
<organism evidence="2 3">
    <name type="scientific">Stephania yunnanensis</name>
    <dbReference type="NCBI Taxonomy" id="152371"/>
    <lineage>
        <taxon>Eukaryota</taxon>
        <taxon>Viridiplantae</taxon>
        <taxon>Streptophyta</taxon>
        <taxon>Embryophyta</taxon>
        <taxon>Tracheophyta</taxon>
        <taxon>Spermatophyta</taxon>
        <taxon>Magnoliopsida</taxon>
        <taxon>Ranunculales</taxon>
        <taxon>Menispermaceae</taxon>
        <taxon>Menispermoideae</taxon>
        <taxon>Cissampelideae</taxon>
        <taxon>Stephania</taxon>
    </lineage>
</organism>
<sequence length="97" mass="10330">MAATAGWVAPLPLIASFNTMVGLPSGAAPIVSSGDGVAAMTVSPPPSTMPPGYRHPLCLLSHSTYFLFSTNNPKKTQKKRGNMNIILFMDSFTLDIY</sequence>
<protein>
    <recommendedName>
        <fullName evidence="4">Secreted protein</fullName>
    </recommendedName>
</protein>
<keyword evidence="1" id="KW-0732">Signal</keyword>